<accession>A0A1V8M8B9</accession>
<dbReference type="GO" id="GO:0005886">
    <property type="term" value="C:plasma membrane"/>
    <property type="evidence" value="ECO:0007669"/>
    <property type="project" value="TreeGrafter"/>
</dbReference>
<organism evidence="5 6">
    <name type="scientific">Methyloprofundus sedimenti</name>
    <dbReference type="NCBI Taxonomy" id="1420851"/>
    <lineage>
        <taxon>Bacteria</taxon>
        <taxon>Pseudomonadati</taxon>
        <taxon>Pseudomonadota</taxon>
        <taxon>Gammaproteobacteria</taxon>
        <taxon>Methylococcales</taxon>
        <taxon>Methylococcaceae</taxon>
        <taxon>Methyloprofundus</taxon>
    </lineage>
</organism>
<dbReference type="EMBL" id="LPUF01000001">
    <property type="protein sequence ID" value="OQK17797.1"/>
    <property type="molecule type" value="Genomic_DNA"/>
</dbReference>
<dbReference type="Proteomes" id="UP000191980">
    <property type="component" value="Unassembled WGS sequence"/>
</dbReference>
<name>A0A1V8M8B9_9GAMM</name>
<evidence type="ECO:0000256" key="3">
    <source>
        <dbReference type="ARBA" id="ARBA00022840"/>
    </source>
</evidence>
<dbReference type="PANTHER" id="PTHR45772">
    <property type="entry name" value="CONSERVED COMPONENT OF ABC TRANSPORTER FOR NATURAL AMINO ACIDS-RELATED"/>
    <property type="match status" value="1"/>
</dbReference>
<dbReference type="SUPFAM" id="SSF52540">
    <property type="entry name" value="P-loop containing nucleoside triphosphate hydrolases"/>
    <property type="match status" value="1"/>
</dbReference>
<dbReference type="PROSITE" id="PS50893">
    <property type="entry name" value="ABC_TRANSPORTER_2"/>
    <property type="match status" value="1"/>
</dbReference>
<keyword evidence="3 5" id="KW-0067">ATP-binding</keyword>
<evidence type="ECO:0000259" key="4">
    <source>
        <dbReference type="PROSITE" id="PS50893"/>
    </source>
</evidence>
<dbReference type="InterPro" id="IPR027417">
    <property type="entry name" value="P-loop_NTPase"/>
</dbReference>
<dbReference type="GO" id="GO:0005524">
    <property type="term" value="F:ATP binding"/>
    <property type="evidence" value="ECO:0007669"/>
    <property type="project" value="UniProtKB-KW"/>
</dbReference>
<keyword evidence="6" id="KW-1185">Reference proteome</keyword>
<keyword evidence="1" id="KW-0813">Transport</keyword>
<dbReference type="InterPro" id="IPR017871">
    <property type="entry name" value="ABC_transporter-like_CS"/>
</dbReference>
<evidence type="ECO:0000313" key="6">
    <source>
        <dbReference type="Proteomes" id="UP000191980"/>
    </source>
</evidence>
<comment type="caution">
    <text evidence="5">The sequence shown here is derived from an EMBL/GenBank/DDBJ whole genome shotgun (WGS) entry which is preliminary data.</text>
</comment>
<dbReference type="GO" id="GO:0016887">
    <property type="term" value="F:ATP hydrolysis activity"/>
    <property type="evidence" value="ECO:0007669"/>
    <property type="project" value="InterPro"/>
</dbReference>
<dbReference type="STRING" id="1420851.AU255_08025"/>
<proteinExistence type="predicted"/>
<dbReference type="Pfam" id="PF00005">
    <property type="entry name" value="ABC_tran"/>
    <property type="match status" value="1"/>
</dbReference>
<dbReference type="InterPro" id="IPR051120">
    <property type="entry name" value="ABC_AA/LPS_Transport"/>
</dbReference>
<evidence type="ECO:0000256" key="2">
    <source>
        <dbReference type="ARBA" id="ARBA00022741"/>
    </source>
</evidence>
<keyword evidence="2" id="KW-0547">Nucleotide-binding</keyword>
<dbReference type="SMART" id="SM00382">
    <property type="entry name" value="AAA"/>
    <property type="match status" value="1"/>
</dbReference>
<protein>
    <submittedName>
        <fullName evidence="5">ABC transporter ATP-binding protein</fullName>
    </submittedName>
</protein>
<dbReference type="PROSITE" id="PS00211">
    <property type="entry name" value="ABC_TRANSPORTER_1"/>
    <property type="match status" value="1"/>
</dbReference>
<evidence type="ECO:0000256" key="1">
    <source>
        <dbReference type="ARBA" id="ARBA00022448"/>
    </source>
</evidence>
<gene>
    <name evidence="5" type="ORF">AU255_08025</name>
</gene>
<dbReference type="InterPro" id="IPR003439">
    <property type="entry name" value="ABC_transporter-like_ATP-bd"/>
</dbReference>
<dbReference type="RefSeq" id="WP_080522405.1">
    <property type="nucleotide sequence ID" value="NZ_LPUF01000001.1"/>
</dbReference>
<feature type="domain" description="ABC transporter" evidence="4">
    <location>
        <begin position="5"/>
        <end position="231"/>
    </location>
</feature>
<evidence type="ECO:0000313" key="5">
    <source>
        <dbReference type="EMBL" id="OQK17797.1"/>
    </source>
</evidence>
<reference evidence="5 6" key="1">
    <citation type="submission" date="2015-12" db="EMBL/GenBank/DDBJ databases">
        <authorList>
            <person name="Shamseldin A."/>
            <person name="Moawad H."/>
            <person name="Abd El-Rahim W.M."/>
            <person name="Sadowsky M.J."/>
        </authorList>
    </citation>
    <scope>NUCLEOTIDE SEQUENCE [LARGE SCALE GENOMIC DNA]</scope>
    <source>
        <strain evidence="5 6">WF1</strain>
    </source>
</reference>
<dbReference type="PANTHER" id="PTHR45772:SF10">
    <property type="entry name" value="LIPOPOLYSACCHARIDE EXPORT SYSTEM ATP-BINDING PROTEIN LPTB"/>
    <property type="match status" value="1"/>
</dbReference>
<dbReference type="OrthoDB" id="9805514at2"/>
<sequence length="240" mass="26679">MMPLLEIRHVTFTADNKTVLDNLDLNIQEAEIHALIGTNGTGKSTLARLIMGCEGYHINYGEIFFAQQKIDQYSLQKRANLGISMVWQEPAYFEGISVRNYLSLNKQAELTQCLLSVGLSADDYLDRMLDKTMSGGERKRIELASMLALRPRLCILDEPVSGIDLLTIKNIISVIKQIQLQGSTVLLISHREEIASVADKASLLCGGKVILTGTPEKVIHSYKSRSCIICDGRECNHVNI</sequence>
<dbReference type="Gene3D" id="3.40.50.300">
    <property type="entry name" value="P-loop containing nucleotide triphosphate hydrolases"/>
    <property type="match status" value="1"/>
</dbReference>
<dbReference type="AlphaFoldDB" id="A0A1V8M8B9"/>
<dbReference type="InterPro" id="IPR003593">
    <property type="entry name" value="AAA+_ATPase"/>
</dbReference>